<feature type="region of interest" description="Disordered" evidence="1">
    <location>
        <begin position="60"/>
        <end position="86"/>
    </location>
</feature>
<gene>
    <name evidence="3" type="ORF">DY000_02034472</name>
    <name evidence="2" type="ORF">F2Q70_00027929</name>
</gene>
<dbReference type="EMBL" id="QGKV02000649">
    <property type="protein sequence ID" value="KAF3576701.1"/>
    <property type="molecule type" value="Genomic_DNA"/>
</dbReference>
<accession>A0A3N6QHB1</accession>
<sequence>MFPRSSDGRKELCFKTTVVFKGGEYYEEEEALVTLKFEKLFGYCSLCLSLCHDLEHCPLNPNPEKKRENREGASEKTIKQGVTREW</sequence>
<evidence type="ECO:0008006" key="5">
    <source>
        <dbReference type="Google" id="ProtNLM"/>
    </source>
</evidence>
<evidence type="ECO:0000313" key="4">
    <source>
        <dbReference type="Proteomes" id="UP000266723"/>
    </source>
</evidence>
<comment type="caution">
    <text evidence="2">The sequence shown here is derived from an EMBL/GenBank/DDBJ whole genome shotgun (WGS) entry which is preliminary data.</text>
</comment>
<dbReference type="EMBL" id="QGKY02000094">
    <property type="protein sequence ID" value="KAF2605281.1"/>
    <property type="molecule type" value="Genomic_DNA"/>
</dbReference>
<evidence type="ECO:0000313" key="2">
    <source>
        <dbReference type="EMBL" id="KAF2605281.1"/>
    </source>
</evidence>
<reference evidence="2" key="1">
    <citation type="submission" date="2019-12" db="EMBL/GenBank/DDBJ databases">
        <title>Genome sequencing and annotation of Brassica cretica.</title>
        <authorList>
            <person name="Studholme D.J."/>
            <person name="Sarris P.F."/>
        </authorList>
    </citation>
    <scope>NUCLEOTIDE SEQUENCE</scope>
    <source>
        <strain evidence="2">PFS-102/07</strain>
        <tissue evidence="2">Leaf</tissue>
    </source>
</reference>
<reference evidence="3" key="2">
    <citation type="submission" date="2019-12" db="EMBL/GenBank/DDBJ databases">
        <authorList>
            <person name="Studholme D.J."/>
            <person name="Sarris P."/>
        </authorList>
    </citation>
    <scope>NUCLEOTIDE SEQUENCE</scope>
    <source>
        <strain evidence="3">PFS-1207/04</strain>
        <tissue evidence="3">Leaf</tissue>
    </source>
</reference>
<evidence type="ECO:0000313" key="3">
    <source>
        <dbReference type="EMBL" id="KAF3576701.1"/>
    </source>
</evidence>
<keyword evidence="4" id="KW-1185">Reference proteome</keyword>
<proteinExistence type="predicted"/>
<dbReference type="Proteomes" id="UP000266723">
    <property type="component" value="Unassembled WGS sequence"/>
</dbReference>
<protein>
    <recommendedName>
        <fullName evidence="5">Zinc knuckle CX2CX4HX4C domain-containing protein</fullName>
    </recommendedName>
</protein>
<feature type="compositionally biased region" description="Basic and acidic residues" evidence="1">
    <location>
        <begin position="63"/>
        <end position="86"/>
    </location>
</feature>
<organism evidence="2">
    <name type="scientific">Brassica cretica</name>
    <name type="common">Mustard</name>
    <dbReference type="NCBI Taxonomy" id="69181"/>
    <lineage>
        <taxon>Eukaryota</taxon>
        <taxon>Viridiplantae</taxon>
        <taxon>Streptophyta</taxon>
        <taxon>Embryophyta</taxon>
        <taxon>Tracheophyta</taxon>
        <taxon>Spermatophyta</taxon>
        <taxon>Magnoliopsida</taxon>
        <taxon>eudicotyledons</taxon>
        <taxon>Gunneridae</taxon>
        <taxon>Pentapetalae</taxon>
        <taxon>rosids</taxon>
        <taxon>malvids</taxon>
        <taxon>Brassicales</taxon>
        <taxon>Brassicaceae</taxon>
        <taxon>Brassiceae</taxon>
        <taxon>Brassica</taxon>
    </lineage>
</organism>
<name>A0A3N6QHB1_BRACR</name>
<evidence type="ECO:0000256" key="1">
    <source>
        <dbReference type="SAM" id="MobiDB-lite"/>
    </source>
</evidence>
<reference evidence="3 4" key="3">
    <citation type="journal article" date="2020" name="BMC Genomics">
        <title>Intraspecific diversification of the crop wild relative Brassica cretica Lam. using demographic model selection.</title>
        <authorList>
            <person name="Kioukis A."/>
            <person name="Michalopoulou V.A."/>
            <person name="Briers L."/>
            <person name="Pirintsos S."/>
            <person name="Studholme D.J."/>
            <person name="Pavlidis P."/>
            <person name="Sarris P.F."/>
        </authorList>
    </citation>
    <scope>NUCLEOTIDE SEQUENCE [LARGE SCALE GENOMIC DNA]</scope>
    <source>
        <strain evidence="4">cv. PFS-1207/04</strain>
        <strain evidence="3">PFS-1207/04</strain>
    </source>
</reference>
<dbReference type="OrthoDB" id="1113617at2759"/>
<dbReference type="AlphaFoldDB" id="A0A3N6QHB1"/>